<comment type="caution">
    <text evidence="9">The sequence shown here is derived from an EMBL/GenBank/DDBJ whole genome shotgun (WGS) entry which is preliminary data.</text>
</comment>
<sequence length="289" mass="32757">MKHRVTGRTLAMKRFKKRFKSIDEVECLREIQALRRVNPHPNLVQLEDILFDTGTGTLYLAFELMDCNLYDLISKKSFPITEAKVKTWFYQICKGLEFIHSKGIFHRDIKPENILIREATTVKLADLGSCRGIHSKGPFTEYIATRWYRSPETLLTSGRYNFKMDMWGAGCVLYETITRQPLFPGSDALDQLHRIHRVFGSPSDSQLRAILGPKMEGKFSFPQVQGTGLTLSSPYDTDCRSLLSTCSNTLPTSGTLQPNALSTITSKTWIWPTCPQPSCSCTKGTPHRP</sequence>
<evidence type="ECO:0000256" key="6">
    <source>
        <dbReference type="ARBA" id="ARBA00022840"/>
    </source>
</evidence>
<evidence type="ECO:0000256" key="1">
    <source>
        <dbReference type="ARBA" id="ARBA00004123"/>
    </source>
</evidence>
<organism evidence="9 10">
    <name type="scientific">Catenaria anguillulae PL171</name>
    <dbReference type="NCBI Taxonomy" id="765915"/>
    <lineage>
        <taxon>Eukaryota</taxon>
        <taxon>Fungi</taxon>
        <taxon>Fungi incertae sedis</taxon>
        <taxon>Blastocladiomycota</taxon>
        <taxon>Blastocladiomycetes</taxon>
        <taxon>Blastocladiales</taxon>
        <taxon>Catenariaceae</taxon>
        <taxon>Catenaria</taxon>
    </lineage>
</organism>
<evidence type="ECO:0000313" key="9">
    <source>
        <dbReference type="EMBL" id="ORZ41060.1"/>
    </source>
</evidence>
<keyword evidence="3" id="KW-0808">Transferase</keyword>
<keyword evidence="2" id="KW-0723">Serine/threonine-protein kinase</keyword>
<dbReference type="OrthoDB" id="2158884at2759"/>
<dbReference type="InterPro" id="IPR050117">
    <property type="entry name" value="MAPK"/>
</dbReference>
<protein>
    <submittedName>
        <fullName evidence="9">Kinase-like domain-containing protein</fullName>
    </submittedName>
</protein>
<dbReference type="EMBL" id="MCFL01000002">
    <property type="protein sequence ID" value="ORZ41060.1"/>
    <property type="molecule type" value="Genomic_DNA"/>
</dbReference>
<dbReference type="InterPro" id="IPR011009">
    <property type="entry name" value="Kinase-like_dom_sf"/>
</dbReference>
<keyword evidence="6" id="KW-0067">ATP-binding</keyword>
<dbReference type="Pfam" id="PF00069">
    <property type="entry name" value="Pkinase"/>
    <property type="match status" value="1"/>
</dbReference>
<dbReference type="Gene3D" id="3.30.200.20">
    <property type="entry name" value="Phosphorylase Kinase, domain 1"/>
    <property type="match status" value="1"/>
</dbReference>
<dbReference type="Gene3D" id="1.10.510.10">
    <property type="entry name" value="Transferase(Phosphotransferase) domain 1"/>
    <property type="match status" value="1"/>
</dbReference>
<dbReference type="PROSITE" id="PS00108">
    <property type="entry name" value="PROTEIN_KINASE_ST"/>
    <property type="match status" value="1"/>
</dbReference>
<evidence type="ECO:0000313" key="10">
    <source>
        <dbReference type="Proteomes" id="UP000193411"/>
    </source>
</evidence>
<evidence type="ECO:0000256" key="2">
    <source>
        <dbReference type="ARBA" id="ARBA00022527"/>
    </source>
</evidence>
<dbReference type="FunFam" id="1.10.510.10:FF:000624">
    <property type="entry name" value="Mitogen-activated protein kinase"/>
    <property type="match status" value="1"/>
</dbReference>
<dbReference type="GO" id="GO:0004674">
    <property type="term" value="F:protein serine/threonine kinase activity"/>
    <property type="evidence" value="ECO:0007669"/>
    <property type="project" value="UniProtKB-KW"/>
</dbReference>
<gene>
    <name evidence="9" type="ORF">BCR44DRAFT_1385866</name>
</gene>
<dbReference type="InterPro" id="IPR000719">
    <property type="entry name" value="Prot_kinase_dom"/>
</dbReference>
<dbReference type="InterPro" id="IPR008271">
    <property type="entry name" value="Ser/Thr_kinase_AS"/>
</dbReference>
<keyword evidence="4" id="KW-0547">Nucleotide-binding</keyword>
<reference evidence="9 10" key="1">
    <citation type="submission" date="2016-07" db="EMBL/GenBank/DDBJ databases">
        <title>Pervasive Adenine N6-methylation of Active Genes in Fungi.</title>
        <authorList>
            <consortium name="DOE Joint Genome Institute"/>
            <person name="Mondo S.J."/>
            <person name="Dannebaum R.O."/>
            <person name="Kuo R.C."/>
            <person name="Labutti K."/>
            <person name="Haridas S."/>
            <person name="Kuo A."/>
            <person name="Salamov A."/>
            <person name="Ahrendt S.R."/>
            <person name="Lipzen A."/>
            <person name="Sullivan W."/>
            <person name="Andreopoulos W.B."/>
            <person name="Clum A."/>
            <person name="Lindquist E."/>
            <person name="Daum C."/>
            <person name="Ramamoorthy G.K."/>
            <person name="Gryganskyi A."/>
            <person name="Culley D."/>
            <person name="Magnuson J.K."/>
            <person name="James T.Y."/>
            <person name="O'Malley M.A."/>
            <person name="Stajich J.E."/>
            <person name="Spatafora J.W."/>
            <person name="Visel A."/>
            <person name="Grigoriev I.V."/>
        </authorList>
    </citation>
    <scope>NUCLEOTIDE SEQUENCE [LARGE SCALE GENOMIC DNA]</scope>
    <source>
        <strain evidence="9 10">PL171</strain>
    </source>
</reference>
<keyword evidence="7" id="KW-0539">Nucleus</keyword>
<dbReference type="SUPFAM" id="SSF56112">
    <property type="entry name" value="Protein kinase-like (PK-like)"/>
    <property type="match status" value="1"/>
</dbReference>
<keyword evidence="10" id="KW-1185">Reference proteome</keyword>
<evidence type="ECO:0000256" key="4">
    <source>
        <dbReference type="ARBA" id="ARBA00022741"/>
    </source>
</evidence>
<evidence type="ECO:0000256" key="3">
    <source>
        <dbReference type="ARBA" id="ARBA00022679"/>
    </source>
</evidence>
<dbReference type="STRING" id="765915.A0A1Y2I2H7"/>
<proteinExistence type="predicted"/>
<evidence type="ECO:0000259" key="8">
    <source>
        <dbReference type="PROSITE" id="PS50011"/>
    </source>
</evidence>
<dbReference type="SMART" id="SM00220">
    <property type="entry name" value="S_TKc"/>
    <property type="match status" value="1"/>
</dbReference>
<accession>A0A1Y2I2H7</accession>
<dbReference type="GO" id="GO:0005634">
    <property type="term" value="C:nucleus"/>
    <property type="evidence" value="ECO:0007669"/>
    <property type="project" value="UniProtKB-SubCell"/>
</dbReference>
<dbReference type="PROSITE" id="PS50011">
    <property type="entry name" value="PROTEIN_KINASE_DOM"/>
    <property type="match status" value="1"/>
</dbReference>
<name>A0A1Y2I2H7_9FUNG</name>
<evidence type="ECO:0000256" key="5">
    <source>
        <dbReference type="ARBA" id="ARBA00022777"/>
    </source>
</evidence>
<keyword evidence="5 9" id="KW-0418">Kinase</keyword>
<dbReference type="PANTHER" id="PTHR24055">
    <property type="entry name" value="MITOGEN-ACTIVATED PROTEIN KINASE"/>
    <property type="match status" value="1"/>
</dbReference>
<dbReference type="GO" id="GO:0005524">
    <property type="term" value="F:ATP binding"/>
    <property type="evidence" value="ECO:0007669"/>
    <property type="project" value="UniProtKB-KW"/>
</dbReference>
<evidence type="ECO:0000256" key="7">
    <source>
        <dbReference type="ARBA" id="ARBA00023242"/>
    </source>
</evidence>
<dbReference type="Proteomes" id="UP000193411">
    <property type="component" value="Unassembled WGS sequence"/>
</dbReference>
<dbReference type="AlphaFoldDB" id="A0A1Y2I2H7"/>
<comment type="subcellular location">
    <subcellularLocation>
        <location evidence="1">Nucleus</location>
    </subcellularLocation>
</comment>
<feature type="domain" description="Protein kinase" evidence="8">
    <location>
        <begin position="1"/>
        <end position="270"/>
    </location>
</feature>